<feature type="coiled-coil region" evidence="1">
    <location>
        <begin position="77"/>
        <end position="104"/>
    </location>
</feature>
<dbReference type="AlphaFoldDB" id="A0A9W7D551"/>
<evidence type="ECO:0000256" key="1">
    <source>
        <dbReference type="SAM" id="Coils"/>
    </source>
</evidence>
<name>A0A9W7D551_9STRA</name>
<organism evidence="2 3">
    <name type="scientific">Phytophthora fragariaefolia</name>
    <dbReference type="NCBI Taxonomy" id="1490495"/>
    <lineage>
        <taxon>Eukaryota</taxon>
        <taxon>Sar</taxon>
        <taxon>Stramenopiles</taxon>
        <taxon>Oomycota</taxon>
        <taxon>Peronosporomycetes</taxon>
        <taxon>Peronosporales</taxon>
        <taxon>Peronosporaceae</taxon>
        <taxon>Phytophthora</taxon>
    </lineage>
</organism>
<dbReference type="EMBL" id="BSXT01004707">
    <property type="protein sequence ID" value="GMF58670.1"/>
    <property type="molecule type" value="Genomic_DNA"/>
</dbReference>
<gene>
    <name evidence="2" type="ORF">Pfra01_002526700</name>
</gene>
<keyword evidence="3" id="KW-1185">Reference proteome</keyword>
<accession>A0A9W7D551</accession>
<comment type="caution">
    <text evidence="2">The sequence shown here is derived from an EMBL/GenBank/DDBJ whole genome shotgun (WGS) entry which is preliminary data.</text>
</comment>
<dbReference type="Proteomes" id="UP001165121">
    <property type="component" value="Unassembled WGS sequence"/>
</dbReference>
<dbReference type="OrthoDB" id="166801at2759"/>
<keyword evidence="1" id="KW-0175">Coiled coil</keyword>
<protein>
    <submittedName>
        <fullName evidence="2">Unnamed protein product</fullName>
    </submittedName>
</protein>
<reference evidence="2" key="1">
    <citation type="submission" date="2023-04" db="EMBL/GenBank/DDBJ databases">
        <title>Phytophthora fragariaefolia NBRC 109709.</title>
        <authorList>
            <person name="Ichikawa N."/>
            <person name="Sato H."/>
            <person name="Tonouchi N."/>
        </authorList>
    </citation>
    <scope>NUCLEOTIDE SEQUENCE</scope>
    <source>
        <strain evidence="2">NBRC 109709</strain>
    </source>
</reference>
<sequence length="227" mass="25925">MAASQTSDKMNSLEMSHIRRMDELNRIAVDHLGDRISNLDEDMLGSAFKPGRSLNPNQFEEGEGIQWRSSDLMLEAETKHAEDMERLRRRIRQLEEECRESIASVLTVDEMDLSELDGDDFTNSGFNGHQSLNGGKSFNPQSSFMSASDLSASVISEQEEEEPMPARVLLEQIAKLTQLQQDMSEADAADDEEYRERVKTQYRVLRSIETETQRERLSSSLSEENWI</sequence>
<proteinExistence type="predicted"/>
<evidence type="ECO:0000313" key="3">
    <source>
        <dbReference type="Proteomes" id="UP001165121"/>
    </source>
</evidence>
<evidence type="ECO:0000313" key="2">
    <source>
        <dbReference type="EMBL" id="GMF58670.1"/>
    </source>
</evidence>